<dbReference type="EMBL" id="PSNY01000008">
    <property type="protein sequence ID" value="PPE70027.1"/>
    <property type="molecule type" value="Genomic_DNA"/>
</dbReference>
<dbReference type="InterPro" id="IPR001466">
    <property type="entry name" value="Beta-lactam-related"/>
</dbReference>
<dbReference type="SUPFAM" id="SSF56601">
    <property type="entry name" value="beta-lactamase/transpeptidase-like"/>
    <property type="match status" value="1"/>
</dbReference>
<dbReference type="GO" id="GO:0016787">
    <property type="term" value="F:hydrolase activity"/>
    <property type="evidence" value="ECO:0007669"/>
    <property type="project" value="UniProtKB-KW"/>
</dbReference>
<evidence type="ECO:0000313" key="4">
    <source>
        <dbReference type="Proteomes" id="UP000239406"/>
    </source>
</evidence>
<dbReference type="Pfam" id="PF00144">
    <property type="entry name" value="Beta-lactamase"/>
    <property type="match status" value="1"/>
</dbReference>
<protein>
    <recommendedName>
        <fullName evidence="2">Beta-lactamase-related domain-containing protein</fullName>
    </recommendedName>
</protein>
<evidence type="ECO:0000256" key="1">
    <source>
        <dbReference type="ARBA" id="ARBA00022801"/>
    </source>
</evidence>
<name>A0A2S5T574_9BURK</name>
<dbReference type="PANTHER" id="PTHR43283:SF11">
    <property type="entry name" value="BETA-LACTAMASE-RELATED DOMAIN-CONTAINING PROTEIN"/>
    <property type="match status" value="1"/>
</dbReference>
<dbReference type="InterPro" id="IPR050789">
    <property type="entry name" value="Diverse_Enzym_Activities"/>
</dbReference>
<proteinExistence type="predicted"/>
<evidence type="ECO:0000313" key="3">
    <source>
        <dbReference type="EMBL" id="PPE70027.1"/>
    </source>
</evidence>
<dbReference type="Gene3D" id="3.40.710.10">
    <property type="entry name" value="DD-peptidase/beta-lactamase superfamily"/>
    <property type="match status" value="1"/>
</dbReference>
<dbReference type="PANTHER" id="PTHR43283">
    <property type="entry name" value="BETA-LACTAMASE-RELATED"/>
    <property type="match status" value="1"/>
</dbReference>
<evidence type="ECO:0000259" key="2">
    <source>
        <dbReference type="Pfam" id="PF00144"/>
    </source>
</evidence>
<gene>
    <name evidence="3" type="ORF">C1702_09220</name>
</gene>
<organism evidence="3 4">
    <name type="scientific">Caldimonas thermodepolymerans</name>
    <dbReference type="NCBI Taxonomy" id="215580"/>
    <lineage>
        <taxon>Bacteria</taxon>
        <taxon>Pseudomonadati</taxon>
        <taxon>Pseudomonadota</taxon>
        <taxon>Betaproteobacteria</taxon>
        <taxon>Burkholderiales</taxon>
        <taxon>Sphaerotilaceae</taxon>
        <taxon>Caldimonas</taxon>
    </lineage>
</organism>
<dbReference type="AlphaFoldDB" id="A0A2S5T574"/>
<feature type="domain" description="Beta-lactamase-related" evidence="2">
    <location>
        <begin position="60"/>
        <end position="211"/>
    </location>
</feature>
<reference evidence="3 4" key="1">
    <citation type="submission" date="2018-02" db="EMBL/GenBank/DDBJ databases">
        <title>Reclassifiation of [Polyangium] brachysporum DSM 7029 as Guopingzhaonella breviflexa gen. nov., sp. nov., a member of the family Comamonadaceae.</title>
        <authorList>
            <person name="Tang B."/>
        </authorList>
    </citation>
    <scope>NUCLEOTIDE SEQUENCE [LARGE SCALE GENOMIC DNA]</scope>
    <source>
        <strain evidence="3 4">DSM 15344</strain>
    </source>
</reference>
<keyword evidence="4" id="KW-1185">Reference proteome</keyword>
<dbReference type="Proteomes" id="UP000239406">
    <property type="component" value="Unassembled WGS sequence"/>
</dbReference>
<accession>A0A2S5T574</accession>
<keyword evidence="1" id="KW-0378">Hydrolase</keyword>
<dbReference type="InterPro" id="IPR012338">
    <property type="entry name" value="Beta-lactam/transpept-like"/>
</dbReference>
<comment type="caution">
    <text evidence="3">The sequence shown here is derived from an EMBL/GenBank/DDBJ whole genome shotgun (WGS) entry which is preliminary data.</text>
</comment>
<sequence length="339" mass="35602">MVCESAALPCTVAPGAPGGGRRMRPGLTVVLALCVAGCAGTEGPSDADCLAAALQQPALRNGAVAWTRADGSTAVTAANWRGWWRLLRDQAYPAASLTKPLVAHAIRGQVERGALRLEAKAADLLPGLAWSGPGTQDITLQHLLQHTAGLGRRDGRDPLWHHGGTSDGVPDCEAAAQYIVTQPTLRTPGVQAEYSNVGYCLLGLLLRQQAGAGELELPAALLQALHAPLGAAGGWRATLPEMHAALARTLPLRHLEAPPQPLPDGSWYAWSWRYWPKPAAGAPWTHTGRLPGFLAVALTDGRSRLLVAHFDGDPADYHAASQRFGRQAWGCLQSAGGGG</sequence>